<dbReference type="InterPro" id="IPR001867">
    <property type="entry name" value="OmpR/PhoB-type_DNA-bd"/>
</dbReference>
<dbReference type="SUPFAM" id="SSF48452">
    <property type="entry name" value="TPR-like"/>
    <property type="match status" value="1"/>
</dbReference>
<proteinExistence type="inferred from homology"/>
<dbReference type="SUPFAM" id="SSF46894">
    <property type="entry name" value="C-terminal effector domain of the bipartite response regulators"/>
    <property type="match status" value="1"/>
</dbReference>
<evidence type="ECO:0000256" key="2">
    <source>
        <dbReference type="ARBA" id="ARBA00023015"/>
    </source>
</evidence>
<accession>A0ABW5FNK7</accession>
<dbReference type="Pfam" id="PF00486">
    <property type="entry name" value="Trans_reg_C"/>
    <property type="match status" value="1"/>
</dbReference>
<evidence type="ECO:0000256" key="5">
    <source>
        <dbReference type="PROSITE-ProRule" id="PRU01091"/>
    </source>
</evidence>
<dbReference type="InterPro" id="IPR005158">
    <property type="entry name" value="BTAD"/>
</dbReference>
<feature type="DNA-binding region" description="OmpR/PhoB-type" evidence="5">
    <location>
        <begin position="1"/>
        <end position="98"/>
    </location>
</feature>
<dbReference type="InterPro" id="IPR016032">
    <property type="entry name" value="Sig_transdc_resp-reg_C-effctor"/>
</dbReference>
<dbReference type="InterPro" id="IPR027417">
    <property type="entry name" value="P-loop_NTPase"/>
</dbReference>
<dbReference type="PANTHER" id="PTHR35807:SF1">
    <property type="entry name" value="TRANSCRIPTIONAL REGULATOR REDD"/>
    <property type="match status" value="1"/>
</dbReference>
<feature type="domain" description="OmpR/PhoB-type" evidence="6">
    <location>
        <begin position="1"/>
        <end position="98"/>
    </location>
</feature>
<protein>
    <submittedName>
        <fullName evidence="7">BTAD domain-containing putative transcriptional regulator</fullName>
    </submittedName>
</protein>
<dbReference type="Pfam" id="PF03704">
    <property type="entry name" value="BTAD"/>
    <property type="match status" value="1"/>
</dbReference>
<evidence type="ECO:0000256" key="3">
    <source>
        <dbReference type="ARBA" id="ARBA00023125"/>
    </source>
</evidence>
<dbReference type="Gene3D" id="1.10.10.10">
    <property type="entry name" value="Winged helix-like DNA-binding domain superfamily/Winged helix DNA-binding domain"/>
    <property type="match status" value="1"/>
</dbReference>
<keyword evidence="2" id="KW-0805">Transcription regulation</keyword>
<dbReference type="SMART" id="SM01043">
    <property type="entry name" value="BTAD"/>
    <property type="match status" value="1"/>
</dbReference>
<dbReference type="Gene3D" id="3.40.50.300">
    <property type="entry name" value="P-loop containing nucleotide triphosphate hydrolases"/>
    <property type="match status" value="1"/>
</dbReference>
<dbReference type="SMART" id="SM00862">
    <property type="entry name" value="Trans_reg_C"/>
    <property type="match status" value="1"/>
</dbReference>
<evidence type="ECO:0000259" key="6">
    <source>
        <dbReference type="PROSITE" id="PS51755"/>
    </source>
</evidence>
<comment type="similarity">
    <text evidence="1">Belongs to the AfsR/DnrI/RedD regulatory family.</text>
</comment>
<dbReference type="InterPro" id="IPR051677">
    <property type="entry name" value="AfsR-DnrI-RedD_regulator"/>
</dbReference>
<name>A0ABW5FNK7_9PSEU</name>
<dbReference type="RefSeq" id="WP_378261863.1">
    <property type="nucleotide sequence ID" value="NZ_JBHUKR010000004.1"/>
</dbReference>
<dbReference type="PROSITE" id="PS51755">
    <property type="entry name" value="OMPR_PHOB"/>
    <property type="match status" value="1"/>
</dbReference>
<dbReference type="CDD" id="cd15831">
    <property type="entry name" value="BTAD"/>
    <property type="match status" value="1"/>
</dbReference>
<comment type="caution">
    <text evidence="7">The sequence shown here is derived from an EMBL/GenBank/DDBJ whole genome shotgun (WGS) entry which is preliminary data.</text>
</comment>
<organism evidence="7 8">
    <name type="scientific">Amycolatopsis pigmentata</name>
    <dbReference type="NCBI Taxonomy" id="450801"/>
    <lineage>
        <taxon>Bacteria</taxon>
        <taxon>Bacillati</taxon>
        <taxon>Actinomycetota</taxon>
        <taxon>Actinomycetes</taxon>
        <taxon>Pseudonocardiales</taxon>
        <taxon>Pseudonocardiaceae</taxon>
        <taxon>Amycolatopsis</taxon>
    </lineage>
</organism>
<keyword evidence="3 5" id="KW-0238">DNA-binding</keyword>
<dbReference type="InterPro" id="IPR011990">
    <property type="entry name" value="TPR-like_helical_dom_sf"/>
</dbReference>
<keyword evidence="8" id="KW-1185">Reference proteome</keyword>
<dbReference type="InterPro" id="IPR036388">
    <property type="entry name" value="WH-like_DNA-bd_sf"/>
</dbReference>
<reference evidence="8" key="1">
    <citation type="journal article" date="2019" name="Int. J. Syst. Evol. Microbiol.">
        <title>The Global Catalogue of Microorganisms (GCM) 10K type strain sequencing project: providing services to taxonomists for standard genome sequencing and annotation.</title>
        <authorList>
            <consortium name="The Broad Institute Genomics Platform"/>
            <consortium name="The Broad Institute Genome Sequencing Center for Infectious Disease"/>
            <person name="Wu L."/>
            <person name="Ma J."/>
        </authorList>
    </citation>
    <scope>NUCLEOTIDE SEQUENCE [LARGE SCALE GENOMIC DNA]</scope>
    <source>
        <strain evidence="8">CGMCC 4.7645</strain>
    </source>
</reference>
<gene>
    <name evidence="7" type="ORF">ACFSXZ_05445</name>
</gene>
<evidence type="ECO:0000256" key="1">
    <source>
        <dbReference type="ARBA" id="ARBA00005820"/>
    </source>
</evidence>
<dbReference type="SUPFAM" id="SSF52540">
    <property type="entry name" value="P-loop containing nucleoside triphosphate hydrolases"/>
    <property type="match status" value="1"/>
</dbReference>
<sequence length="706" mass="77598">MSIQLEFFLLGALEARVGARPVVVGSPRQRTILAMLLLSADRVVSVDSLIEAVWNGSPPATRRTQVAICIAALRKAFKAAGYPGEVIVTAASGYVLRSAEHRIDAVEFAAAVRAAHLAVECGQIAEATDLLGRALSLWSGPALAGVTGYPVETEAARLEEQRLTAYEMRTALQLEQGQHGPLISELAAMAQEYPLREQVRAQLMLAQYRAGRRAEALETFRTGRDHLVREIGIEPGRALQELHNAILADDPSLALPRHLGIQVGDALTPAQLPPDLPGFIGRREELQILDGLLAAETGKAPAVGVVIGAAGVGKSVLTLHWAHRVAHRFPDGQLFADLNGYDEHARPREPHAVLEVFLRALGVPGERISDDLHERATLYRSLLDRKRVLVVLDNVRGPEQILPLLPGSGQCCVVATGRGEVGRLLGGHGTTQVRLGVMAEREAVELLDVAIGDSRPASEPESVAKLGELCGRLPLALRISATKLARKPHWTVKHLVSRLEDHRRRLDELDADNDLRNSFEPSYRDLRPNAALMYRRLGLLDRANFAPWVAAALLNTDLGHAEELLEQLVDAQLLDVGSGRFTVRYQLHELLWLHAREHAFREETRTQLRAASERVLSGWLALTAEAHRRDVGDTLPVLADVSQLWHWDHDYLNELLREPRAWLEQERASIVAAMNEAVRLQLGNLAGRFTDTVSKLFPGHDAMCVL</sequence>
<keyword evidence="4" id="KW-0804">Transcription</keyword>
<evidence type="ECO:0000313" key="8">
    <source>
        <dbReference type="Proteomes" id="UP001597417"/>
    </source>
</evidence>
<dbReference type="EMBL" id="JBHUKR010000004">
    <property type="protein sequence ID" value="MFD2415769.1"/>
    <property type="molecule type" value="Genomic_DNA"/>
</dbReference>
<dbReference type="Proteomes" id="UP001597417">
    <property type="component" value="Unassembled WGS sequence"/>
</dbReference>
<dbReference type="PRINTS" id="PR00364">
    <property type="entry name" value="DISEASERSIST"/>
</dbReference>
<evidence type="ECO:0000313" key="7">
    <source>
        <dbReference type="EMBL" id="MFD2415769.1"/>
    </source>
</evidence>
<evidence type="ECO:0000256" key="4">
    <source>
        <dbReference type="ARBA" id="ARBA00023163"/>
    </source>
</evidence>
<dbReference type="PANTHER" id="PTHR35807">
    <property type="entry name" value="TRANSCRIPTIONAL REGULATOR REDD-RELATED"/>
    <property type="match status" value="1"/>
</dbReference>
<dbReference type="Gene3D" id="1.25.40.10">
    <property type="entry name" value="Tetratricopeptide repeat domain"/>
    <property type="match status" value="1"/>
</dbReference>